<dbReference type="Pfam" id="PF01048">
    <property type="entry name" value="PNP_UDP_1"/>
    <property type="match status" value="1"/>
</dbReference>
<dbReference type="GO" id="GO:0006152">
    <property type="term" value="P:purine nucleoside catabolic process"/>
    <property type="evidence" value="ECO:0007669"/>
    <property type="project" value="TreeGrafter"/>
</dbReference>
<dbReference type="InterPro" id="IPR000845">
    <property type="entry name" value="Nucleoside_phosphorylase_d"/>
</dbReference>
<dbReference type="GO" id="GO:0004850">
    <property type="term" value="F:uridine phosphorylase activity"/>
    <property type="evidence" value="ECO:0007669"/>
    <property type="project" value="UniProtKB-EC"/>
</dbReference>
<evidence type="ECO:0000313" key="6">
    <source>
        <dbReference type="Proteomes" id="UP000316096"/>
    </source>
</evidence>
<reference evidence="5 6" key="1">
    <citation type="submission" date="2019-06" db="EMBL/GenBank/DDBJ databases">
        <title>Sequencing the genomes of 1000 actinobacteria strains.</title>
        <authorList>
            <person name="Klenk H.-P."/>
        </authorList>
    </citation>
    <scope>NUCLEOTIDE SEQUENCE [LARGE SCALE GENOMIC DNA]</scope>
    <source>
        <strain evidence="5 6">DSM 102200</strain>
    </source>
</reference>
<dbReference type="Gene3D" id="3.40.50.1580">
    <property type="entry name" value="Nucleoside phosphorylase domain"/>
    <property type="match status" value="1"/>
</dbReference>
<accession>A0A543CI56</accession>
<dbReference type="GO" id="GO:0004731">
    <property type="term" value="F:purine-nucleoside phosphorylase activity"/>
    <property type="evidence" value="ECO:0007669"/>
    <property type="project" value="TreeGrafter"/>
</dbReference>
<dbReference type="CDD" id="cd09007">
    <property type="entry name" value="NP-I_spr0068"/>
    <property type="match status" value="1"/>
</dbReference>
<organism evidence="5 6">
    <name type="scientific">Actinoallomurus bryophytorum</name>
    <dbReference type="NCBI Taxonomy" id="1490222"/>
    <lineage>
        <taxon>Bacteria</taxon>
        <taxon>Bacillati</taxon>
        <taxon>Actinomycetota</taxon>
        <taxon>Actinomycetes</taxon>
        <taxon>Streptosporangiales</taxon>
        <taxon>Thermomonosporaceae</taxon>
        <taxon>Actinoallomurus</taxon>
    </lineage>
</organism>
<gene>
    <name evidence="5" type="ORF">FB559_2321</name>
</gene>
<dbReference type="GO" id="GO:0005829">
    <property type="term" value="C:cytosol"/>
    <property type="evidence" value="ECO:0007669"/>
    <property type="project" value="TreeGrafter"/>
</dbReference>
<dbReference type="EMBL" id="VFOZ01000001">
    <property type="protein sequence ID" value="TQL96768.1"/>
    <property type="molecule type" value="Genomic_DNA"/>
</dbReference>
<protein>
    <recommendedName>
        <fullName evidence="2">Uridine phosphorylase</fullName>
        <ecNumber evidence="1">2.4.2.3</ecNumber>
    </recommendedName>
</protein>
<dbReference type="EC" id="2.4.2.3" evidence="1"/>
<keyword evidence="6" id="KW-1185">Reference proteome</keyword>
<dbReference type="InterPro" id="IPR035994">
    <property type="entry name" value="Nucleoside_phosphorylase_sf"/>
</dbReference>
<feature type="domain" description="Nucleoside phosphorylase" evidence="4">
    <location>
        <begin position="30"/>
        <end position="243"/>
    </location>
</feature>
<proteinExistence type="predicted"/>
<dbReference type="AlphaFoldDB" id="A0A543CI56"/>
<sequence>MDLPLTEFDPNFTALITPTPPALTEPLPERVVMCFFPEVVDDLVATHAGRRIGEFSREIGGHRIYRLVHDGIPVAVFHPGVGAPLAVQHLERAIAAGGRSFVACGGAGAIQPGLALGHVVVPDAAVRDEGTSYHYAPPARVIRVDPSLVDRAVATLVARGVPYTIGMTWTTDGVFRETPARVRARRDEGCVTVEMETAAFLAVAAFRDVRFVQYLYAGDDLSGEAWDHRGWTTADVRADLFQLAVETAAVI</sequence>
<evidence type="ECO:0000259" key="4">
    <source>
        <dbReference type="Pfam" id="PF01048"/>
    </source>
</evidence>
<evidence type="ECO:0000256" key="3">
    <source>
        <dbReference type="ARBA" id="ARBA00048447"/>
    </source>
</evidence>
<evidence type="ECO:0000256" key="2">
    <source>
        <dbReference type="ARBA" id="ARBA00021980"/>
    </source>
</evidence>
<evidence type="ECO:0000256" key="1">
    <source>
        <dbReference type="ARBA" id="ARBA00011888"/>
    </source>
</evidence>
<comment type="caution">
    <text evidence="5">The sequence shown here is derived from an EMBL/GenBank/DDBJ whole genome shotgun (WGS) entry which is preliminary data.</text>
</comment>
<dbReference type="SUPFAM" id="SSF53167">
    <property type="entry name" value="Purine and uridine phosphorylases"/>
    <property type="match status" value="1"/>
</dbReference>
<comment type="catalytic activity">
    <reaction evidence="3">
        <text>uridine + phosphate = alpha-D-ribose 1-phosphate + uracil</text>
        <dbReference type="Rhea" id="RHEA:24388"/>
        <dbReference type="ChEBI" id="CHEBI:16704"/>
        <dbReference type="ChEBI" id="CHEBI:17568"/>
        <dbReference type="ChEBI" id="CHEBI:43474"/>
        <dbReference type="ChEBI" id="CHEBI:57720"/>
        <dbReference type="EC" id="2.4.2.3"/>
    </reaction>
</comment>
<dbReference type="Proteomes" id="UP000316096">
    <property type="component" value="Unassembled WGS sequence"/>
</dbReference>
<name>A0A543CI56_9ACTN</name>
<dbReference type="RefSeq" id="WP_221639974.1">
    <property type="nucleotide sequence ID" value="NZ_VFOZ01000001.1"/>
</dbReference>
<evidence type="ECO:0000313" key="5">
    <source>
        <dbReference type="EMBL" id="TQL96768.1"/>
    </source>
</evidence>
<dbReference type="PANTHER" id="PTHR43691:SF11">
    <property type="entry name" value="FI09636P-RELATED"/>
    <property type="match status" value="1"/>
</dbReference>
<dbReference type="PANTHER" id="PTHR43691">
    <property type="entry name" value="URIDINE PHOSPHORYLASE"/>
    <property type="match status" value="1"/>
</dbReference>